<evidence type="ECO:0000313" key="4">
    <source>
        <dbReference type="EMBL" id="KAG1338173.1"/>
    </source>
</evidence>
<dbReference type="GO" id="GO:0016567">
    <property type="term" value="P:protein ubiquitination"/>
    <property type="evidence" value="ECO:0007669"/>
    <property type="project" value="UniProtKB-UniPathway"/>
</dbReference>
<organism evidence="4 5">
    <name type="scientific">Cocos nucifera</name>
    <name type="common">Coconut palm</name>
    <dbReference type="NCBI Taxonomy" id="13894"/>
    <lineage>
        <taxon>Eukaryota</taxon>
        <taxon>Viridiplantae</taxon>
        <taxon>Streptophyta</taxon>
        <taxon>Embryophyta</taxon>
        <taxon>Tracheophyta</taxon>
        <taxon>Spermatophyta</taxon>
        <taxon>Magnoliopsida</taxon>
        <taxon>Liliopsida</taxon>
        <taxon>Arecaceae</taxon>
        <taxon>Arecoideae</taxon>
        <taxon>Cocoseae</taxon>
        <taxon>Attaleinae</taxon>
        <taxon>Cocos</taxon>
    </lineage>
</organism>
<sequence>MTEECCEGNLAGRTEEFLAQAALKTLPGAVIVLRSCEDLLPMAEELQIVKRCVDAISSKACNEANFPTRIPPEWWAAELAALGPASLQKILSAMRSRGASPKSLAAVVAAYAQRNLPDLLPISGAARPGTLSDTDAAAADLRLRQRALLESLAALLPTVVPDDALPVGFVCCLLRAAIFLTASAACRRGLERRISVALDQVTVANLLLVALDYPGERIVDLDSVRRIVAGFVEREMGGAGGGNYGVGSVWCSAAIQKVARIVDAFVGEIAADKDLTVHKFASIAGGLPKSARRFDDDLYRAVDVYFKAHPGLQEIEREKLCSVMDPLKLSHEARLHASQNNRLPLNIILHALYYDQLKQRIGAAAEGAVAPPNSAAAARAGAMADVSLMRENEALRSELTRMKLCLSELQRSQGTNGLKGGPKRPTFFSSFSKTLGRLNPFRHASKDTSSIDDGVRVDLTKPRRRRFSIG</sequence>
<keyword evidence="5" id="KW-1185">Reference proteome</keyword>
<dbReference type="EMBL" id="CM017875">
    <property type="protein sequence ID" value="KAG1338173.1"/>
    <property type="molecule type" value="Genomic_DNA"/>
</dbReference>
<keyword evidence="1" id="KW-0833">Ubl conjugation pathway</keyword>
<reference evidence="4" key="2">
    <citation type="submission" date="2019-07" db="EMBL/GenBank/DDBJ databases">
        <authorList>
            <person name="Yang Y."/>
            <person name="Bocs S."/>
            <person name="Baudouin L."/>
        </authorList>
    </citation>
    <scope>NUCLEOTIDE SEQUENCE</scope>
    <source>
        <tissue evidence="4">Spear leaf of Hainan Tall coconut</tissue>
    </source>
</reference>
<name>A0A8K0I6A4_COCNU</name>
<evidence type="ECO:0000256" key="2">
    <source>
        <dbReference type="PROSITE-ProRule" id="PRU00982"/>
    </source>
</evidence>
<evidence type="ECO:0000259" key="3">
    <source>
        <dbReference type="PROSITE" id="PS51649"/>
    </source>
</evidence>
<protein>
    <submittedName>
        <fullName evidence="4">Root phototropism protein 2</fullName>
    </submittedName>
</protein>
<dbReference type="PANTHER" id="PTHR32370">
    <property type="entry name" value="OS12G0117600 PROTEIN"/>
    <property type="match status" value="1"/>
</dbReference>
<comment type="similarity">
    <text evidence="2">Belongs to the NPH3 family.</text>
</comment>
<evidence type="ECO:0000313" key="5">
    <source>
        <dbReference type="Proteomes" id="UP000797356"/>
    </source>
</evidence>
<dbReference type="InterPro" id="IPR043454">
    <property type="entry name" value="NPH3/RPT2-like"/>
</dbReference>
<dbReference type="InterPro" id="IPR027356">
    <property type="entry name" value="NPH3_dom"/>
</dbReference>
<dbReference type="AlphaFoldDB" id="A0A8K0I6A4"/>
<dbReference type="PROSITE" id="PS51649">
    <property type="entry name" value="NPH3"/>
    <property type="match status" value="1"/>
</dbReference>
<reference evidence="4" key="1">
    <citation type="journal article" date="2017" name="Gigascience">
        <title>The genome draft of coconut (Cocos nucifera).</title>
        <authorList>
            <person name="Xiao Y."/>
            <person name="Xu P."/>
            <person name="Fan H."/>
            <person name="Baudouin L."/>
            <person name="Xia W."/>
            <person name="Bocs S."/>
            <person name="Xu J."/>
            <person name="Li Q."/>
            <person name="Guo A."/>
            <person name="Zhou L."/>
            <person name="Li J."/>
            <person name="Wu Y."/>
            <person name="Ma Z."/>
            <person name="Armero A."/>
            <person name="Issali A.E."/>
            <person name="Liu N."/>
            <person name="Peng M."/>
            <person name="Yang Y."/>
        </authorList>
    </citation>
    <scope>NUCLEOTIDE SEQUENCE</scope>
    <source>
        <tissue evidence="4">Spear leaf of Hainan Tall coconut</tissue>
    </source>
</reference>
<dbReference type="Proteomes" id="UP000797356">
    <property type="component" value="Chromosome 4"/>
</dbReference>
<dbReference type="OrthoDB" id="624345at2759"/>
<gene>
    <name evidence="4" type="ORF">COCNU_04G004790</name>
</gene>
<dbReference type="Pfam" id="PF03000">
    <property type="entry name" value="NPH3"/>
    <property type="match status" value="1"/>
</dbReference>
<evidence type="ECO:0000256" key="1">
    <source>
        <dbReference type="ARBA" id="ARBA00022786"/>
    </source>
</evidence>
<feature type="domain" description="NPH3" evidence="3">
    <location>
        <begin position="73"/>
        <end position="358"/>
    </location>
</feature>
<accession>A0A8K0I6A4</accession>
<comment type="caution">
    <text evidence="4">The sequence shown here is derived from an EMBL/GenBank/DDBJ whole genome shotgun (WGS) entry which is preliminary data.</text>
</comment>
<dbReference type="UniPathway" id="UPA00143"/>
<proteinExistence type="inferred from homology"/>